<comment type="caution">
    <text evidence="2">The sequence shown here is derived from an EMBL/GenBank/DDBJ whole genome shotgun (WGS) entry which is preliminary data.</text>
</comment>
<gene>
    <name evidence="2" type="ORF">MED92_10719</name>
</gene>
<name>A0A7U8GTC0_NEPCE</name>
<feature type="chain" id="PRO_5031361777" evidence="1">
    <location>
        <begin position="23"/>
        <end position="147"/>
    </location>
</feature>
<dbReference type="RefSeq" id="WP_007019810.1">
    <property type="nucleotide sequence ID" value="NZ_CH724125.1"/>
</dbReference>
<protein>
    <submittedName>
        <fullName evidence="2">Uncharacterized protein</fullName>
    </submittedName>
</protein>
<evidence type="ECO:0000313" key="3">
    <source>
        <dbReference type="Proteomes" id="UP000002171"/>
    </source>
</evidence>
<accession>A0A7U8GTC0</accession>
<reference evidence="2 3" key="1">
    <citation type="submission" date="2006-02" db="EMBL/GenBank/DDBJ databases">
        <authorList>
            <person name="Pinhassi J."/>
            <person name="Pedros-Alio C."/>
            <person name="Ferriera S."/>
            <person name="Johnson J."/>
            <person name="Kravitz S."/>
            <person name="Halpern A."/>
            <person name="Remington K."/>
            <person name="Beeson K."/>
            <person name="Tran B."/>
            <person name="Rogers Y.-H."/>
            <person name="Friedman R."/>
            <person name="Venter J.C."/>
        </authorList>
    </citation>
    <scope>NUCLEOTIDE SEQUENCE [LARGE SCALE GENOMIC DNA]</scope>
    <source>
        <strain evidence="2 3">MED92</strain>
    </source>
</reference>
<evidence type="ECO:0000256" key="1">
    <source>
        <dbReference type="SAM" id="SignalP"/>
    </source>
</evidence>
<proteinExistence type="predicted"/>
<dbReference type="AlphaFoldDB" id="A0A7U8GTC0"/>
<sequence>MNKTLILLLLCALSNITSASIADELVGDWEYYNSGIGRTYSSLKVSSDYIGAFTWKQDMFNESFTFNKENITFAQTHILIELIPRKDYEYHPVKWALLLSKASVGAHWNALLISRPENMEHKGSIPFVLEKVDVPFVEWVRNKNANK</sequence>
<dbReference type="Proteomes" id="UP000002171">
    <property type="component" value="Unassembled WGS sequence"/>
</dbReference>
<dbReference type="EMBL" id="AAOW01000004">
    <property type="protein sequence ID" value="EAR62173.1"/>
    <property type="molecule type" value="Genomic_DNA"/>
</dbReference>
<feature type="signal peptide" evidence="1">
    <location>
        <begin position="1"/>
        <end position="22"/>
    </location>
</feature>
<keyword evidence="1" id="KW-0732">Signal</keyword>
<keyword evidence="3" id="KW-1185">Reference proteome</keyword>
<evidence type="ECO:0000313" key="2">
    <source>
        <dbReference type="EMBL" id="EAR62173.1"/>
    </source>
</evidence>
<organism evidence="2 3">
    <name type="scientific">Neptuniibacter caesariensis</name>
    <dbReference type="NCBI Taxonomy" id="207954"/>
    <lineage>
        <taxon>Bacteria</taxon>
        <taxon>Pseudomonadati</taxon>
        <taxon>Pseudomonadota</taxon>
        <taxon>Gammaproteobacteria</taxon>
        <taxon>Oceanospirillales</taxon>
        <taxon>Oceanospirillaceae</taxon>
        <taxon>Neptuniibacter</taxon>
    </lineage>
</organism>